<name>A0AAE9YHV3_9CAUD</name>
<keyword evidence="2" id="KW-1185">Reference proteome</keyword>
<evidence type="ECO:0000313" key="2">
    <source>
        <dbReference type="Proteomes" id="UP001220088"/>
    </source>
</evidence>
<accession>A0AAE9YHV3</accession>
<reference evidence="1 2" key="1">
    <citation type="submission" date="2022-11" db="EMBL/GenBank/DDBJ databases">
        <authorList>
            <person name="Mao L."/>
        </authorList>
    </citation>
    <scope>NUCLEOTIDE SEQUENCE [LARGE SCALE GENOMIC DNA]</scope>
</reference>
<dbReference type="Proteomes" id="UP001220088">
    <property type="component" value="Segment"/>
</dbReference>
<proteinExistence type="predicted"/>
<protein>
    <submittedName>
        <fullName evidence="1">Uncharacterized protein</fullName>
    </submittedName>
</protein>
<evidence type="ECO:0000313" key="1">
    <source>
        <dbReference type="EMBL" id="WCZ66134.1"/>
    </source>
</evidence>
<dbReference type="EMBL" id="OP792756">
    <property type="protein sequence ID" value="WCZ66134.1"/>
    <property type="molecule type" value="Genomic_DNA"/>
</dbReference>
<gene>
    <name evidence="1" type="ORF">phiA034_gene0051</name>
</gene>
<organism evidence="1 2">
    <name type="scientific">Aeromonas phage phiA034</name>
    <dbReference type="NCBI Taxonomy" id="2985287"/>
    <lineage>
        <taxon>Viruses</taxon>
        <taxon>Duplodnaviria</taxon>
        <taxon>Heunggongvirae</taxon>
        <taxon>Uroviricota</taxon>
        <taxon>Caudoviricetes</taxon>
        <taxon>Casjensviridae</taxon>
        <taxon>Sharonstreetvirus</taxon>
        <taxon>Sharonstreetvirus xiamensis</taxon>
    </lineage>
</organism>
<sequence length="93" mass="9975">MIKHQTDKTAAELRAILAAVPAATHAEIARQAKAHGVDLTAVETFTATSWIVGRQRENHTMIRAIPGGYWVETFEPLNGAGGVLASVRVEVAK</sequence>